<evidence type="ECO:0000256" key="7">
    <source>
        <dbReference type="ARBA" id="ARBA00023242"/>
    </source>
</evidence>
<dbReference type="OMA" id="VKCDPAM"/>
<keyword evidence="11" id="KW-1185">Reference proteome</keyword>
<dbReference type="FunCoup" id="T1G436">
    <property type="interactions" value="654"/>
</dbReference>
<dbReference type="GO" id="GO:0006294">
    <property type="term" value="P:nucleotide-excision repair, preincision complex assembly"/>
    <property type="evidence" value="ECO:0000318"/>
    <property type="project" value="GO_Central"/>
</dbReference>
<keyword evidence="5 8" id="KW-0804">Transcription</keyword>
<dbReference type="GO" id="GO:0006367">
    <property type="term" value="P:transcription initiation at RNA polymerase II promoter"/>
    <property type="evidence" value="ECO:0007669"/>
    <property type="project" value="UniProtKB-UniRule"/>
</dbReference>
<dbReference type="CTD" id="20215834"/>
<dbReference type="EMBL" id="KB096676">
    <property type="protein sequence ID" value="ESO03177.1"/>
    <property type="molecule type" value="Genomic_DNA"/>
</dbReference>
<reference evidence="9 11" key="2">
    <citation type="journal article" date="2013" name="Nature">
        <title>Insights into bilaterian evolution from three spiralian genomes.</title>
        <authorList>
            <person name="Simakov O."/>
            <person name="Marletaz F."/>
            <person name="Cho S.J."/>
            <person name="Edsinger-Gonzales E."/>
            <person name="Havlak P."/>
            <person name="Hellsten U."/>
            <person name="Kuo D.H."/>
            <person name="Larsson T."/>
            <person name="Lv J."/>
            <person name="Arendt D."/>
            <person name="Savage R."/>
            <person name="Osoegawa K."/>
            <person name="de Jong P."/>
            <person name="Grimwood J."/>
            <person name="Chapman J.A."/>
            <person name="Shapiro H."/>
            <person name="Aerts A."/>
            <person name="Otillar R.P."/>
            <person name="Terry A.Y."/>
            <person name="Boore J.L."/>
            <person name="Grigoriev I.V."/>
            <person name="Lindberg D.R."/>
            <person name="Seaver E.C."/>
            <person name="Weisblat D.A."/>
            <person name="Putnam N.H."/>
            <person name="Rokhsar D.S."/>
        </authorList>
    </citation>
    <scope>NUCLEOTIDE SEQUENCE</scope>
</reference>
<accession>T1G436</accession>
<dbReference type="GO" id="GO:0006366">
    <property type="term" value="P:transcription by RNA polymerase II"/>
    <property type="evidence" value="ECO:0000318"/>
    <property type="project" value="GO_Central"/>
</dbReference>
<evidence type="ECO:0000256" key="8">
    <source>
        <dbReference type="RuleBase" id="RU368032"/>
    </source>
</evidence>
<comment type="subunit">
    <text evidence="8">Component of the 7-subunit TFIIH core complex.</text>
</comment>
<dbReference type="SMART" id="SM01395">
    <property type="entry name" value="Tbf5"/>
    <property type="match status" value="1"/>
</dbReference>
<protein>
    <recommendedName>
        <fullName evidence="8">General transcription and DNA repair factor IIH subunit TFB5</fullName>
    </recommendedName>
</protein>
<dbReference type="Proteomes" id="UP000015101">
    <property type="component" value="Unassembled WGS sequence"/>
</dbReference>
<dbReference type="InParanoid" id="T1G436"/>
<dbReference type="InterPro" id="IPR009400">
    <property type="entry name" value="TFIIH_TTDA/Tfb5"/>
</dbReference>
<evidence type="ECO:0000256" key="2">
    <source>
        <dbReference type="ARBA" id="ARBA00007470"/>
    </source>
</evidence>
<evidence type="ECO:0000313" key="10">
    <source>
        <dbReference type="EnsemblMetazoa" id="HelroP80663"/>
    </source>
</evidence>
<sequence>MVYVLKGVLVECDPPMKQLLLKLNETKALGETFVLSDLDDSHLFIDSRFVKALQDKIDETMDKIHFPLEASNLESFN</sequence>
<dbReference type="GO" id="GO:0000439">
    <property type="term" value="C:transcription factor TFIIH core complex"/>
    <property type="evidence" value="ECO:0000318"/>
    <property type="project" value="GO_Central"/>
</dbReference>
<evidence type="ECO:0000256" key="6">
    <source>
        <dbReference type="ARBA" id="ARBA00023204"/>
    </source>
</evidence>
<dbReference type="PANTHER" id="PTHR28580:SF1">
    <property type="entry name" value="GENERAL TRANSCRIPTION FACTOR IIH SUBUNIT 5"/>
    <property type="match status" value="1"/>
</dbReference>
<evidence type="ECO:0000313" key="9">
    <source>
        <dbReference type="EMBL" id="ESO03177.1"/>
    </source>
</evidence>
<dbReference type="Gene3D" id="3.30.70.1220">
    <property type="entry name" value="TFB5-like"/>
    <property type="match status" value="1"/>
</dbReference>
<dbReference type="eggNOG" id="KOG3451">
    <property type="taxonomic scope" value="Eukaryota"/>
</dbReference>
<dbReference type="GO" id="GO:0005675">
    <property type="term" value="C:transcription factor TFIIH holo complex"/>
    <property type="evidence" value="ECO:0000318"/>
    <property type="project" value="GO_Central"/>
</dbReference>
<evidence type="ECO:0000256" key="4">
    <source>
        <dbReference type="ARBA" id="ARBA00023015"/>
    </source>
</evidence>
<dbReference type="KEGG" id="hro:HELRODRAFT_80663"/>
<dbReference type="GeneID" id="20215834"/>
<evidence type="ECO:0000313" key="11">
    <source>
        <dbReference type="Proteomes" id="UP000015101"/>
    </source>
</evidence>
<comment type="similarity">
    <text evidence="2 8">Belongs to the TFB5 family.</text>
</comment>
<name>T1G436_HELRO</name>
<dbReference type="InterPro" id="IPR035935">
    <property type="entry name" value="TFB5-like_sf"/>
</dbReference>
<reference evidence="10" key="3">
    <citation type="submission" date="2015-06" db="UniProtKB">
        <authorList>
            <consortium name="EnsemblMetazoa"/>
        </authorList>
    </citation>
    <scope>IDENTIFICATION</scope>
</reference>
<keyword evidence="7 8" id="KW-0539">Nucleus</keyword>
<keyword evidence="6 8" id="KW-0234">DNA repair</keyword>
<dbReference type="EMBL" id="AMQM01004807">
    <property type="status" value="NOT_ANNOTATED_CDS"/>
    <property type="molecule type" value="Genomic_DNA"/>
</dbReference>
<proteinExistence type="inferred from homology"/>
<keyword evidence="4 8" id="KW-0805">Transcription regulation</keyword>
<dbReference type="RefSeq" id="XP_009018870.1">
    <property type="nucleotide sequence ID" value="XM_009020622.1"/>
</dbReference>
<dbReference type="PANTHER" id="PTHR28580">
    <property type="entry name" value="GENERAL TRANSCRIPTION FACTOR IIH SUBUNIT 5"/>
    <property type="match status" value="1"/>
</dbReference>
<dbReference type="EnsemblMetazoa" id="HelroT80663">
    <property type="protein sequence ID" value="HelroP80663"/>
    <property type="gene ID" value="HelroG80663"/>
</dbReference>
<dbReference type="Pfam" id="PF06331">
    <property type="entry name" value="Tfb5"/>
    <property type="match status" value="1"/>
</dbReference>
<evidence type="ECO:0000256" key="5">
    <source>
        <dbReference type="ARBA" id="ARBA00023163"/>
    </source>
</evidence>
<dbReference type="AlphaFoldDB" id="T1G436"/>
<dbReference type="OrthoDB" id="354at2759"/>
<keyword evidence="3 8" id="KW-0227">DNA damage</keyword>
<gene>
    <name evidence="10" type="primary">20215834</name>
    <name evidence="9" type="ORF">HELRODRAFT_80663</name>
</gene>
<comment type="subcellular location">
    <subcellularLocation>
        <location evidence="1 8">Nucleus</location>
    </subcellularLocation>
</comment>
<reference evidence="11" key="1">
    <citation type="submission" date="2012-12" db="EMBL/GenBank/DDBJ databases">
        <authorList>
            <person name="Hellsten U."/>
            <person name="Grimwood J."/>
            <person name="Chapman J.A."/>
            <person name="Shapiro H."/>
            <person name="Aerts A."/>
            <person name="Otillar R.P."/>
            <person name="Terry A.Y."/>
            <person name="Boore J.L."/>
            <person name="Simakov O."/>
            <person name="Marletaz F."/>
            <person name="Cho S.-J."/>
            <person name="Edsinger-Gonzales E."/>
            <person name="Havlak P."/>
            <person name="Kuo D.-H."/>
            <person name="Larsson T."/>
            <person name="Lv J."/>
            <person name="Arendt D."/>
            <person name="Savage R."/>
            <person name="Osoegawa K."/>
            <person name="de Jong P."/>
            <person name="Lindberg D.R."/>
            <person name="Seaver E.C."/>
            <person name="Weisblat D.A."/>
            <person name="Putnam N.H."/>
            <person name="Grigoriev I.V."/>
            <person name="Rokhsar D.S."/>
        </authorList>
    </citation>
    <scope>NUCLEOTIDE SEQUENCE</scope>
</reference>
<evidence type="ECO:0000256" key="3">
    <source>
        <dbReference type="ARBA" id="ARBA00022763"/>
    </source>
</evidence>
<dbReference type="SUPFAM" id="SSF142897">
    <property type="entry name" value="TFB5-like"/>
    <property type="match status" value="1"/>
</dbReference>
<dbReference type="STRING" id="6412.T1G436"/>
<organism evidence="10 11">
    <name type="scientific">Helobdella robusta</name>
    <name type="common">Californian leech</name>
    <dbReference type="NCBI Taxonomy" id="6412"/>
    <lineage>
        <taxon>Eukaryota</taxon>
        <taxon>Metazoa</taxon>
        <taxon>Spiralia</taxon>
        <taxon>Lophotrochozoa</taxon>
        <taxon>Annelida</taxon>
        <taxon>Clitellata</taxon>
        <taxon>Hirudinea</taxon>
        <taxon>Rhynchobdellida</taxon>
        <taxon>Glossiphoniidae</taxon>
        <taxon>Helobdella</taxon>
    </lineage>
</organism>
<comment type="function">
    <text evidence="8">In NER, TFIIH acts by opening DNA around the lesion to allow the excision of the damaged oligonucleotide and its replacement by a new DNA fragment. In transcription, TFIIH has an essential role in transcription initiation. When the pre-initiation complex (PIC) has been established, TFIIH is required for promoter opening and promoter escape.</text>
</comment>
<dbReference type="FunFam" id="3.30.70.1220:FF:000001">
    <property type="entry name" value="General transcription factor IIH subunit 5"/>
    <property type="match status" value="1"/>
</dbReference>
<dbReference type="HOGENOM" id="CLU_166246_1_1_1"/>
<evidence type="ECO:0000256" key="1">
    <source>
        <dbReference type="ARBA" id="ARBA00004123"/>
    </source>
</evidence>